<dbReference type="EMBL" id="JABEBT010000010">
    <property type="protein sequence ID" value="KAF7638687.1"/>
    <property type="molecule type" value="Genomic_DNA"/>
</dbReference>
<comment type="caution">
    <text evidence="1">The sequence shown here is derived from an EMBL/GenBank/DDBJ whole genome shotgun (WGS) entry which is preliminary data.</text>
</comment>
<dbReference type="Proteomes" id="UP000605970">
    <property type="component" value="Unassembled WGS sequence"/>
</dbReference>
<protein>
    <submittedName>
        <fullName evidence="1">Uncharacterized protein</fullName>
    </submittedName>
</protein>
<sequence length="77" mass="8954">MHVEMYSVLSQVILRESLSSDLIELGKNFVQFWSLVRLKLLEYHPKTQRANKNITTTHLQISEIGHKLDDKVHALVL</sequence>
<accession>A0A8S9ZYI2</accession>
<gene>
    <name evidence="1" type="ORF">Mgra_00001770</name>
</gene>
<name>A0A8S9ZYI2_9BILA</name>
<organism evidence="1 2">
    <name type="scientific">Meloidogyne graminicola</name>
    <dbReference type="NCBI Taxonomy" id="189291"/>
    <lineage>
        <taxon>Eukaryota</taxon>
        <taxon>Metazoa</taxon>
        <taxon>Ecdysozoa</taxon>
        <taxon>Nematoda</taxon>
        <taxon>Chromadorea</taxon>
        <taxon>Rhabditida</taxon>
        <taxon>Tylenchina</taxon>
        <taxon>Tylenchomorpha</taxon>
        <taxon>Tylenchoidea</taxon>
        <taxon>Meloidogynidae</taxon>
        <taxon>Meloidogyninae</taxon>
        <taxon>Meloidogyne</taxon>
    </lineage>
</organism>
<proteinExistence type="predicted"/>
<evidence type="ECO:0000313" key="2">
    <source>
        <dbReference type="Proteomes" id="UP000605970"/>
    </source>
</evidence>
<keyword evidence="2" id="KW-1185">Reference proteome</keyword>
<reference evidence="1" key="1">
    <citation type="journal article" date="2020" name="Ecol. Evol.">
        <title>Genome structure and content of the rice root-knot nematode (Meloidogyne graminicola).</title>
        <authorList>
            <person name="Phan N.T."/>
            <person name="Danchin E.G.J."/>
            <person name="Klopp C."/>
            <person name="Perfus-Barbeoch L."/>
            <person name="Kozlowski D.K."/>
            <person name="Koutsovoulos G.D."/>
            <person name="Lopez-Roques C."/>
            <person name="Bouchez O."/>
            <person name="Zahm M."/>
            <person name="Besnard G."/>
            <person name="Bellafiore S."/>
        </authorList>
    </citation>
    <scope>NUCLEOTIDE SEQUENCE</scope>
    <source>
        <strain evidence="1">VN-18</strain>
    </source>
</reference>
<evidence type="ECO:0000313" key="1">
    <source>
        <dbReference type="EMBL" id="KAF7638687.1"/>
    </source>
</evidence>
<dbReference type="AlphaFoldDB" id="A0A8S9ZYI2"/>